<organism evidence="1 2">
    <name type="scientific">Cryptosporidium ubiquitum</name>
    <dbReference type="NCBI Taxonomy" id="857276"/>
    <lineage>
        <taxon>Eukaryota</taxon>
        <taxon>Sar</taxon>
        <taxon>Alveolata</taxon>
        <taxon>Apicomplexa</taxon>
        <taxon>Conoidasida</taxon>
        <taxon>Coccidia</taxon>
        <taxon>Eucoccidiorida</taxon>
        <taxon>Eimeriorina</taxon>
        <taxon>Cryptosporidiidae</taxon>
        <taxon>Cryptosporidium</taxon>
    </lineage>
</organism>
<dbReference type="VEuPathDB" id="CryptoDB:cubi_03013"/>
<dbReference type="OrthoDB" id="338486at2759"/>
<protein>
    <submittedName>
        <fullName evidence="1">Uncharacterized protein</fullName>
    </submittedName>
</protein>
<sequence length="595" mass="68608">MGRKKIKNVLQIENHNCSNKLSTKNTQSSNIPEKKLIFEDQLLENIQLENITIADIKRITSKTFDFLRTTGLRQTHISATTGINQSILSIILRDPGTKTISINRKKDVVYKLCEYYNKINLGLISHDPLTAPKISNSKKNGEIVQKKRTLSRRNISENEFNNNSISSNTENFDRLNSDQYNHLELEKKNFNEGQEYLTESEGATHSLNESGTKLTGVSSNGKSLKKNIILLSSCIGCSKGPRKKRKTNKFLIEDFQSGPISSFINDNTLIECIELDSLWEFNGNQTGNKNRDFTLRILEPIFMPLSVNLRHFLSSSFNESFSIENSTVSSISKPNSSAILSTLKGKNFRSEKFIWSSTSDSNTLWGFIENLSRERHLSIFMSNHEKKRVFNWLMKEIENYKSLYLQFLYVILGSNVNPGNNLLLICEIRLNESYEDVVINDRFKWNISNPTDLLIKHVECLISDLNLPPELFSELLYSALKQVFDEIINFVKRFNHRKNSYIINEAVNSGIYINNQYEDDTSSNYSFGANYETRTNDDNVEEESAKFVSYGNFVEWGDRADIEYDSDDNAKLFPTIENAEEKRQIENRNRFRKRK</sequence>
<dbReference type="AlphaFoldDB" id="A0A1J4MKW9"/>
<evidence type="ECO:0000313" key="2">
    <source>
        <dbReference type="Proteomes" id="UP000186176"/>
    </source>
</evidence>
<keyword evidence="2" id="KW-1185">Reference proteome</keyword>
<dbReference type="GeneID" id="39979804"/>
<comment type="caution">
    <text evidence="1">The sequence shown here is derived from an EMBL/GenBank/DDBJ whole genome shotgun (WGS) entry which is preliminary data.</text>
</comment>
<dbReference type="EMBL" id="LRBP01000008">
    <property type="protein sequence ID" value="OII74881.1"/>
    <property type="molecule type" value="Genomic_DNA"/>
</dbReference>
<accession>A0A1J4MKW9</accession>
<name>A0A1J4MKW9_9CRYT</name>
<reference evidence="1 2" key="1">
    <citation type="submission" date="2016-10" db="EMBL/GenBank/DDBJ databases">
        <title>Reductive evolution of mitochondrial metabolism and differential evolution of invasion-related proteins in Cryptosporidium.</title>
        <authorList>
            <person name="Liu S."/>
            <person name="Roellig D.M."/>
            <person name="Guo Y."/>
            <person name="Li N."/>
            <person name="Frace M.A."/>
            <person name="Tang K."/>
            <person name="Zhang L."/>
            <person name="Feng Y."/>
            <person name="Xiao L."/>
        </authorList>
    </citation>
    <scope>NUCLEOTIDE SEQUENCE [LARGE SCALE GENOMIC DNA]</scope>
    <source>
        <strain evidence="1">39726</strain>
    </source>
</reference>
<proteinExistence type="predicted"/>
<dbReference type="RefSeq" id="XP_028876026.1">
    <property type="nucleotide sequence ID" value="XM_029020025.1"/>
</dbReference>
<evidence type="ECO:0000313" key="1">
    <source>
        <dbReference type="EMBL" id="OII74881.1"/>
    </source>
</evidence>
<dbReference type="Proteomes" id="UP000186176">
    <property type="component" value="Unassembled WGS sequence"/>
</dbReference>
<gene>
    <name evidence="1" type="ORF">cubi_03013</name>
</gene>